<dbReference type="EMBL" id="CAJGYM010000214">
    <property type="protein sequence ID" value="CAD6199896.1"/>
    <property type="molecule type" value="Genomic_DNA"/>
</dbReference>
<evidence type="ECO:0000313" key="2">
    <source>
        <dbReference type="Proteomes" id="UP000835052"/>
    </source>
</evidence>
<keyword evidence="2" id="KW-1185">Reference proteome</keyword>
<dbReference type="OrthoDB" id="5859291at2759"/>
<protein>
    <submittedName>
        <fullName evidence="1">Uncharacterized protein</fullName>
    </submittedName>
</protein>
<organism evidence="1 2">
    <name type="scientific">Caenorhabditis auriculariae</name>
    <dbReference type="NCBI Taxonomy" id="2777116"/>
    <lineage>
        <taxon>Eukaryota</taxon>
        <taxon>Metazoa</taxon>
        <taxon>Ecdysozoa</taxon>
        <taxon>Nematoda</taxon>
        <taxon>Chromadorea</taxon>
        <taxon>Rhabditida</taxon>
        <taxon>Rhabditina</taxon>
        <taxon>Rhabditomorpha</taxon>
        <taxon>Rhabditoidea</taxon>
        <taxon>Rhabditidae</taxon>
        <taxon>Peloderinae</taxon>
        <taxon>Caenorhabditis</taxon>
    </lineage>
</organism>
<dbReference type="AlphaFoldDB" id="A0A8S1HTS6"/>
<sequence>MGDAVGDKLKVLEIDSCPRITEFGLAHVVKFPALKELKLQNLKSVHGKEKVHEKLKRALPNTNINFNV</sequence>
<dbReference type="Proteomes" id="UP000835052">
    <property type="component" value="Unassembled WGS sequence"/>
</dbReference>
<gene>
    <name evidence="1" type="ORF">CAUJ_LOCUS15795</name>
</gene>
<comment type="caution">
    <text evidence="1">The sequence shown here is derived from an EMBL/GenBank/DDBJ whole genome shotgun (WGS) entry which is preliminary data.</text>
</comment>
<name>A0A8S1HTS6_9PELO</name>
<accession>A0A8S1HTS6</accession>
<dbReference type="Gene3D" id="3.80.10.10">
    <property type="entry name" value="Ribonuclease Inhibitor"/>
    <property type="match status" value="1"/>
</dbReference>
<proteinExistence type="predicted"/>
<dbReference type="InterPro" id="IPR032675">
    <property type="entry name" value="LRR_dom_sf"/>
</dbReference>
<evidence type="ECO:0000313" key="1">
    <source>
        <dbReference type="EMBL" id="CAD6199896.1"/>
    </source>
</evidence>
<reference evidence="1" key="1">
    <citation type="submission" date="2020-10" db="EMBL/GenBank/DDBJ databases">
        <authorList>
            <person name="Kikuchi T."/>
        </authorList>
    </citation>
    <scope>NUCLEOTIDE SEQUENCE</scope>
    <source>
        <strain evidence="1">NKZ352</strain>
    </source>
</reference>